<evidence type="ECO:0000256" key="2">
    <source>
        <dbReference type="ARBA" id="ARBA00008791"/>
    </source>
</evidence>
<evidence type="ECO:0000259" key="5">
    <source>
        <dbReference type="Pfam" id="PF00582"/>
    </source>
</evidence>
<protein>
    <submittedName>
        <fullName evidence="6">Universal stress protein</fullName>
    </submittedName>
</protein>
<evidence type="ECO:0000256" key="1">
    <source>
        <dbReference type="ARBA" id="ARBA00004496"/>
    </source>
</evidence>
<evidence type="ECO:0000313" key="7">
    <source>
        <dbReference type="Proteomes" id="UP001165524"/>
    </source>
</evidence>
<sequence length="313" mass="33853">MQPVLVVLDHQLTVAQPALTKGVQLARAMNAPVTVFVNSYSAPLVRATGNDQGKLIQARTSVEHGWQARIEALLEELGDDAAGADIRIVWGKDDRAALRESILEIAPQLLVIHAESEQAALSRLLLTPRHWHLLRNAPCPVLCVGDTPWSGEVPVLAAVDPDHDEGRLEGLNAAIMRAAREVSDLLDGDLKIAHVIEHPDEALILIAGEAIPSYLDTSGNLRDYYQSRLQALAEQAGLGGGQHVLLEGSPASALAEYQRRHAPLLLVLGSVHRGPLRRLLLGSTAEKIVLEASGDILVVKEQDFVTPWQSSDH</sequence>
<evidence type="ECO:0000256" key="3">
    <source>
        <dbReference type="ARBA" id="ARBA00022490"/>
    </source>
</evidence>
<dbReference type="Gene3D" id="3.40.50.12370">
    <property type="match status" value="1"/>
</dbReference>
<accession>A0ABT0E3K3</accession>
<dbReference type="Proteomes" id="UP001165524">
    <property type="component" value="Unassembled WGS sequence"/>
</dbReference>
<comment type="subcellular location">
    <subcellularLocation>
        <location evidence="1">Cytoplasm</location>
    </subcellularLocation>
</comment>
<dbReference type="PANTHER" id="PTHR47892">
    <property type="entry name" value="UNIVERSAL STRESS PROTEIN E"/>
    <property type="match status" value="1"/>
</dbReference>
<name>A0ABT0E3K3_9GAMM</name>
<comment type="function">
    <text evidence="4">Required for resistance to DNA-damaging agents.</text>
</comment>
<dbReference type="PANTHER" id="PTHR47892:SF1">
    <property type="entry name" value="UNIVERSAL STRESS PROTEIN E"/>
    <property type="match status" value="1"/>
</dbReference>
<comment type="caution">
    <text evidence="6">The sequence shown here is derived from an EMBL/GenBank/DDBJ whole genome shotgun (WGS) entry which is preliminary data.</text>
</comment>
<feature type="domain" description="UspA" evidence="5">
    <location>
        <begin position="172"/>
        <end position="300"/>
    </location>
</feature>
<gene>
    <name evidence="6" type="ORF">MU846_01315</name>
</gene>
<organism evidence="6 7">
    <name type="scientific">Alcanivorax quisquiliarum</name>
    <dbReference type="NCBI Taxonomy" id="2933565"/>
    <lineage>
        <taxon>Bacteria</taxon>
        <taxon>Pseudomonadati</taxon>
        <taxon>Pseudomonadota</taxon>
        <taxon>Gammaproteobacteria</taxon>
        <taxon>Oceanospirillales</taxon>
        <taxon>Alcanivoracaceae</taxon>
        <taxon>Alcanivorax</taxon>
    </lineage>
</organism>
<keyword evidence="7" id="KW-1185">Reference proteome</keyword>
<evidence type="ECO:0000313" key="6">
    <source>
        <dbReference type="EMBL" id="MCK0536343.1"/>
    </source>
</evidence>
<proteinExistence type="inferred from homology"/>
<evidence type="ECO:0000256" key="4">
    <source>
        <dbReference type="ARBA" id="ARBA00037131"/>
    </source>
</evidence>
<dbReference type="EMBL" id="JALKII010000001">
    <property type="protein sequence ID" value="MCK0536343.1"/>
    <property type="molecule type" value="Genomic_DNA"/>
</dbReference>
<feature type="domain" description="UspA" evidence="5">
    <location>
        <begin position="2"/>
        <end position="144"/>
    </location>
</feature>
<reference evidence="6" key="1">
    <citation type="submission" date="2022-04" db="EMBL/GenBank/DDBJ databases">
        <title>Alcanivorax sp. CY1518 draft genome sequence.</title>
        <authorList>
            <person name="Zhao G."/>
            <person name="An M."/>
        </authorList>
    </citation>
    <scope>NUCLEOTIDE SEQUENCE</scope>
    <source>
        <strain evidence="6">CY1518</strain>
    </source>
</reference>
<comment type="similarity">
    <text evidence="2">Belongs to the universal stress protein A family.</text>
</comment>
<dbReference type="RefSeq" id="WP_246947459.1">
    <property type="nucleotide sequence ID" value="NZ_JALKII010000001.1"/>
</dbReference>
<dbReference type="SUPFAM" id="SSF52402">
    <property type="entry name" value="Adenine nucleotide alpha hydrolases-like"/>
    <property type="match status" value="2"/>
</dbReference>
<dbReference type="InterPro" id="IPR006016">
    <property type="entry name" value="UspA"/>
</dbReference>
<dbReference type="Pfam" id="PF00582">
    <property type="entry name" value="Usp"/>
    <property type="match status" value="2"/>
</dbReference>
<keyword evidence="3" id="KW-0963">Cytoplasm</keyword>